<dbReference type="RefSeq" id="WP_091399432.1">
    <property type="nucleotide sequence ID" value="NZ_BKAI01000029.1"/>
</dbReference>
<dbReference type="Proteomes" id="UP000199580">
    <property type="component" value="Unassembled WGS sequence"/>
</dbReference>
<dbReference type="AlphaFoldDB" id="A0A1G9DFR2"/>
<accession>A0A1G9DFR2</accession>
<dbReference type="PROSITE" id="PS51257">
    <property type="entry name" value="PROKAR_LIPOPROTEIN"/>
    <property type="match status" value="1"/>
</dbReference>
<evidence type="ECO:0000313" key="1">
    <source>
        <dbReference type="EMBL" id="SDK62680.1"/>
    </source>
</evidence>
<keyword evidence="2" id="KW-1185">Reference proteome</keyword>
<evidence type="ECO:0000313" key="2">
    <source>
        <dbReference type="Proteomes" id="UP000199580"/>
    </source>
</evidence>
<organism evidence="1 2">
    <name type="scientific">Flavobacterium noncentrifugens</name>
    <dbReference type="NCBI Taxonomy" id="1128970"/>
    <lineage>
        <taxon>Bacteria</taxon>
        <taxon>Pseudomonadati</taxon>
        <taxon>Bacteroidota</taxon>
        <taxon>Flavobacteriia</taxon>
        <taxon>Flavobacteriales</taxon>
        <taxon>Flavobacteriaceae</taxon>
        <taxon>Flavobacterium</taxon>
    </lineage>
</organism>
<reference evidence="1 2" key="1">
    <citation type="submission" date="2016-10" db="EMBL/GenBank/DDBJ databases">
        <authorList>
            <person name="de Groot N.N."/>
        </authorList>
    </citation>
    <scope>NUCLEOTIDE SEQUENCE [LARGE SCALE GENOMIC DNA]</scope>
    <source>
        <strain evidence="1 2">CGMCC 1.10076</strain>
    </source>
</reference>
<dbReference type="EMBL" id="FNEZ01000011">
    <property type="protein sequence ID" value="SDK62680.1"/>
    <property type="molecule type" value="Genomic_DNA"/>
</dbReference>
<protein>
    <submittedName>
        <fullName evidence="1">Uncharacterized protein</fullName>
    </submittedName>
</protein>
<gene>
    <name evidence="1" type="ORF">SAMN04487935_3806</name>
</gene>
<dbReference type="STRING" id="1128970.SAMN04487935_3806"/>
<proteinExistence type="predicted"/>
<sequence length="138" mass="16583">MKNLLVIFIVVIAFTQSCFSQEKYDWNTIQKVELYSFEKNNKCGEINSKNLNFKTLVKGETTNIIKYLKEFKTNNLDILLEQTCYALRIYFPKYHTDFIYFPSQGVLFRMKNGNKYFWIEKREEFNKLIDDLTRKNGL</sequence>
<name>A0A1G9DFR2_9FLAO</name>